<evidence type="ECO:0000313" key="1">
    <source>
        <dbReference type="EnsemblMetazoa" id="Aqu2.1.39378_001"/>
    </source>
</evidence>
<dbReference type="GO" id="GO:0003676">
    <property type="term" value="F:nucleic acid binding"/>
    <property type="evidence" value="ECO:0007669"/>
    <property type="project" value="InterPro"/>
</dbReference>
<name>A0A1X7VHD2_AMPQE</name>
<accession>A0A1X7VHD2</accession>
<dbReference type="InParanoid" id="A0A1X7VHD2"/>
<dbReference type="AlphaFoldDB" id="A0A1X7VHD2"/>
<dbReference type="InterPro" id="IPR036397">
    <property type="entry name" value="RNaseH_sf"/>
</dbReference>
<dbReference type="EnsemblMetazoa" id="Aqu2.1.39378_001">
    <property type="protein sequence ID" value="Aqu2.1.39378_001"/>
    <property type="gene ID" value="Aqu2.1.39378"/>
</dbReference>
<reference evidence="1" key="1">
    <citation type="submission" date="2017-05" db="UniProtKB">
        <authorList>
            <consortium name="EnsemblMetazoa"/>
        </authorList>
    </citation>
    <scope>IDENTIFICATION</scope>
</reference>
<protein>
    <submittedName>
        <fullName evidence="1">Uncharacterized protein</fullName>
    </submittedName>
</protein>
<sequence length="68" mass="7647">MPQEILLQEEWRKAKPKPRPKHPVNVHYWGGISCKGATPIVIVEGVVNVNGFIKVLEAGLLSYLRVNQ</sequence>
<proteinExistence type="predicted"/>
<organism evidence="1">
    <name type="scientific">Amphimedon queenslandica</name>
    <name type="common">Sponge</name>
    <dbReference type="NCBI Taxonomy" id="400682"/>
    <lineage>
        <taxon>Eukaryota</taxon>
        <taxon>Metazoa</taxon>
        <taxon>Porifera</taxon>
        <taxon>Demospongiae</taxon>
        <taxon>Heteroscleromorpha</taxon>
        <taxon>Haplosclerida</taxon>
        <taxon>Niphatidae</taxon>
        <taxon>Amphimedon</taxon>
    </lineage>
</organism>
<dbReference type="Gene3D" id="3.30.420.10">
    <property type="entry name" value="Ribonuclease H-like superfamily/Ribonuclease H"/>
    <property type="match status" value="1"/>
</dbReference>